<dbReference type="PANTHER" id="PTHR33332">
    <property type="entry name" value="REVERSE TRANSCRIPTASE DOMAIN-CONTAINING PROTEIN"/>
    <property type="match status" value="1"/>
</dbReference>
<keyword evidence="2" id="KW-0548">Nucleotidyltransferase</keyword>
<keyword evidence="2" id="KW-0808">Transferase</keyword>
<evidence type="ECO:0000313" key="2">
    <source>
        <dbReference type="EMBL" id="PKU30490.1"/>
    </source>
</evidence>
<accession>A0A2I0T9M3</accession>
<keyword evidence="2" id="KW-0695">RNA-directed DNA polymerase</keyword>
<dbReference type="AlphaFoldDB" id="A0A2I0T9M3"/>
<keyword evidence="3" id="KW-1185">Reference proteome</keyword>
<reference evidence="3" key="2">
    <citation type="submission" date="2017-12" db="EMBL/GenBank/DDBJ databases">
        <title>Genome sequence of the Bar-tailed Godwit (Limosa lapponica baueri).</title>
        <authorList>
            <person name="Lima N.C.B."/>
            <person name="Parody-Merino A.M."/>
            <person name="Battley P.F."/>
            <person name="Fidler A.E."/>
            <person name="Prosdocimi F."/>
        </authorList>
    </citation>
    <scope>NUCLEOTIDE SEQUENCE [LARGE SCALE GENOMIC DNA]</scope>
</reference>
<feature type="domain" description="Reverse transcriptase" evidence="1">
    <location>
        <begin position="14"/>
        <end position="126"/>
    </location>
</feature>
<organism evidence="2 3">
    <name type="scientific">Limosa lapponica baueri</name>
    <dbReference type="NCBI Taxonomy" id="1758121"/>
    <lineage>
        <taxon>Eukaryota</taxon>
        <taxon>Metazoa</taxon>
        <taxon>Chordata</taxon>
        <taxon>Craniata</taxon>
        <taxon>Vertebrata</taxon>
        <taxon>Euteleostomi</taxon>
        <taxon>Archelosauria</taxon>
        <taxon>Archosauria</taxon>
        <taxon>Dinosauria</taxon>
        <taxon>Saurischia</taxon>
        <taxon>Theropoda</taxon>
        <taxon>Coelurosauria</taxon>
        <taxon>Aves</taxon>
        <taxon>Neognathae</taxon>
        <taxon>Neoaves</taxon>
        <taxon>Charadriiformes</taxon>
        <taxon>Scolopacidae</taxon>
        <taxon>Limosa</taxon>
    </lineage>
</organism>
<dbReference type="EMBL" id="KZ514575">
    <property type="protein sequence ID" value="PKU30490.1"/>
    <property type="molecule type" value="Genomic_DNA"/>
</dbReference>
<dbReference type="GO" id="GO:0003964">
    <property type="term" value="F:RNA-directed DNA polymerase activity"/>
    <property type="evidence" value="ECO:0007669"/>
    <property type="project" value="UniProtKB-KW"/>
</dbReference>
<dbReference type="Proteomes" id="UP000233556">
    <property type="component" value="Unassembled WGS sequence"/>
</dbReference>
<dbReference type="InterPro" id="IPR000477">
    <property type="entry name" value="RT_dom"/>
</dbReference>
<gene>
    <name evidence="2" type="ORF">llap_19206</name>
</gene>
<evidence type="ECO:0000313" key="3">
    <source>
        <dbReference type="Proteomes" id="UP000233556"/>
    </source>
</evidence>
<sequence length="141" mass="16266">MELLHRNVDLPVQETKHAMFKTTHWIRNWLDVRTHIVVVNGSMSKRQPVMSGAPQGLLLGLALFNSFHMDSGIECTLTNFANDTKLCRAVDTWEGRDAIQRNLDRLEKWASVNLMKFNKAKCKVLHKGHSNLKHKHRLGRE</sequence>
<proteinExistence type="predicted"/>
<protein>
    <submittedName>
        <fullName evidence="2">Rna-directed dna polymerase from mobile element jockey-like</fullName>
    </submittedName>
</protein>
<reference evidence="3" key="1">
    <citation type="submission" date="2017-11" db="EMBL/GenBank/DDBJ databases">
        <authorList>
            <person name="Lima N.C."/>
            <person name="Parody-Merino A.M."/>
            <person name="Battley P.F."/>
            <person name="Fidler A.E."/>
            <person name="Prosdocimi F."/>
        </authorList>
    </citation>
    <scope>NUCLEOTIDE SEQUENCE [LARGE SCALE GENOMIC DNA]</scope>
</reference>
<dbReference type="OrthoDB" id="416454at2759"/>
<evidence type="ECO:0000259" key="1">
    <source>
        <dbReference type="Pfam" id="PF00078"/>
    </source>
</evidence>
<dbReference type="Pfam" id="PF00078">
    <property type="entry name" value="RVT_1"/>
    <property type="match status" value="1"/>
</dbReference>
<name>A0A2I0T9M3_LIMLA</name>